<organism evidence="2 3">
    <name type="scientific">Oryza meyeriana var. granulata</name>
    <dbReference type="NCBI Taxonomy" id="110450"/>
    <lineage>
        <taxon>Eukaryota</taxon>
        <taxon>Viridiplantae</taxon>
        <taxon>Streptophyta</taxon>
        <taxon>Embryophyta</taxon>
        <taxon>Tracheophyta</taxon>
        <taxon>Spermatophyta</taxon>
        <taxon>Magnoliopsida</taxon>
        <taxon>Liliopsida</taxon>
        <taxon>Poales</taxon>
        <taxon>Poaceae</taxon>
        <taxon>BOP clade</taxon>
        <taxon>Oryzoideae</taxon>
        <taxon>Oryzeae</taxon>
        <taxon>Oryzinae</taxon>
        <taxon>Oryza</taxon>
        <taxon>Oryza meyeriana</taxon>
    </lineage>
</organism>
<feature type="region of interest" description="Disordered" evidence="1">
    <location>
        <begin position="1"/>
        <end position="60"/>
    </location>
</feature>
<sequence>MATPLPSGKNGEHRGPNRARWPSDLGKERAARVEADSGTHAVAMDRPTRSASSRLGMGSR</sequence>
<evidence type="ECO:0000256" key="1">
    <source>
        <dbReference type="SAM" id="MobiDB-lite"/>
    </source>
</evidence>
<evidence type="ECO:0000313" key="3">
    <source>
        <dbReference type="Proteomes" id="UP000479710"/>
    </source>
</evidence>
<comment type="caution">
    <text evidence="2">The sequence shown here is derived from an EMBL/GenBank/DDBJ whole genome shotgun (WGS) entry which is preliminary data.</text>
</comment>
<gene>
    <name evidence="2" type="ORF">E2562_033927</name>
</gene>
<dbReference type="AlphaFoldDB" id="A0A6G1C0T0"/>
<proteinExistence type="predicted"/>
<dbReference type="Proteomes" id="UP000479710">
    <property type="component" value="Unassembled WGS sequence"/>
</dbReference>
<protein>
    <submittedName>
        <fullName evidence="2">Uncharacterized protein</fullName>
    </submittedName>
</protein>
<evidence type="ECO:0000313" key="2">
    <source>
        <dbReference type="EMBL" id="KAF0894048.1"/>
    </source>
</evidence>
<accession>A0A6G1C0T0</accession>
<keyword evidence="3" id="KW-1185">Reference proteome</keyword>
<reference evidence="2 3" key="1">
    <citation type="submission" date="2019-11" db="EMBL/GenBank/DDBJ databases">
        <title>Whole genome sequence of Oryza granulata.</title>
        <authorList>
            <person name="Li W."/>
        </authorList>
    </citation>
    <scope>NUCLEOTIDE SEQUENCE [LARGE SCALE GENOMIC DNA]</scope>
    <source>
        <strain evidence="3">cv. Menghai</strain>
        <tissue evidence="2">Leaf</tissue>
    </source>
</reference>
<name>A0A6G1C0T0_9ORYZ</name>
<dbReference type="EMBL" id="SPHZ02000011">
    <property type="protein sequence ID" value="KAF0894048.1"/>
    <property type="molecule type" value="Genomic_DNA"/>
</dbReference>
<feature type="compositionally biased region" description="Basic and acidic residues" evidence="1">
    <location>
        <begin position="25"/>
        <end position="37"/>
    </location>
</feature>